<evidence type="ECO:0000256" key="5">
    <source>
        <dbReference type="ARBA" id="ARBA00023237"/>
    </source>
</evidence>
<dbReference type="GO" id="GO:0009279">
    <property type="term" value="C:cell outer membrane"/>
    <property type="evidence" value="ECO:0007669"/>
    <property type="project" value="UniProtKB-SubCell"/>
</dbReference>
<evidence type="ECO:0000256" key="3">
    <source>
        <dbReference type="ARBA" id="ARBA00023136"/>
    </source>
</evidence>
<dbReference type="InterPro" id="IPR001809">
    <property type="entry name" value="OM_lipoprot_Borrelia"/>
</dbReference>
<keyword evidence="5" id="KW-0998">Cell outer membrane</keyword>
<feature type="region of interest" description="Disordered" evidence="7">
    <location>
        <begin position="21"/>
        <end position="48"/>
    </location>
</feature>
<evidence type="ECO:0000256" key="6">
    <source>
        <dbReference type="ARBA" id="ARBA00023288"/>
    </source>
</evidence>
<feature type="compositionally biased region" description="Basic and acidic residues" evidence="7">
    <location>
        <begin position="22"/>
        <end position="46"/>
    </location>
</feature>
<organism evidence="8">
    <name type="scientific">Borreliella garinii</name>
    <name type="common">Borrelia garinii</name>
    <dbReference type="NCBI Taxonomy" id="29519"/>
    <lineage>
        <taxon>Bacteria</taxon>
        <taxon>Pseudomonadati</taxon>
        <taxon>Spirochaetota</taxon>
        <taxon>Spirochaetia</taxon>
        <taxon>Spirochaetales</taxon>
        <taxon>Borreliaceae</taxon>
        <taxon>Borreliella</taxon>
    </lineage>
</organism>
<keyword evidence="6" id="KW-0449">Lipoprotein</keyword>
<reference evidence="8" key="2">
    <citation type="submission" date="1997-03" db="EMBL/GenBank/DDBJ databases">
        <authorList>
            <person name="Wang J.H."/>
            <person name="Masuzawa T."/>
            <person name="Yanagihara Y."/>
        </authorList>
    </citation>
    <scope>NUCLEOTIDE SEQUENCE</scope>
    <source>
        <strain evidence="8">JEM1</strain>
    </source>
</reference>
<feature type="region of interest" description="Disordered" evidence="7">
    <location>
        <begin position="87"/>
        <end position="110"/>
    </location>
</feature>
<evidence type="ECO:0000256" key="7">
    <source>
        <dbReference type="SAM" id="MobiDB-lite"/>
    </source>
</evidence>
<dbReference type="Gene3D" id="3.90.930.1">
    <property type="match status" value="1"/>
</dbReference>
<keyword evidence="2" id="KW-0732">Signal</keyword>
<dbReference type="SUPFAM" id="SSF51087">
    <property type="entry name" value="Outer surface protein"/>
    <property type="match status" value="1"/>
</dbReference>
<evidence type="ECO:0000256" key="4">
    <source>
        <dbReference type="ARBA" id="ARBA00023139"/>
    </source>
</evidence>
<accession>O31367</accession>
<keyword evidence="4" id="KW-0564">Palmitate</keyword>
<evidence type="ECO:0000256" key="2">
    <source>
        <dbReference type="ARBA" id="ARBA00022729"/>
    </source>
</evidence>
<sequence length="298" mass="32352">MKYYGLGFALVNSWPACVQKGAEPKHNDQEVEDSKKDQKDASKKDLPLATEDTVKLFNDTKIFLRKEKNKDGKYELRAPVDTVELKGVADKNDGSGGKLEGVKSDHSTVSMSTTDDLHTITIETYDSSHTKVASKVFKKQGSLPEETEETSKTGKLSTKKITRTNGTTLEYSDMTNDENATKAVETLKNGIMLEGNLVGGQTSVEIKEGTVTLKKEIEKAGTVKLFLDDTASGSTKKTAVWSDTSNTLTVSADSKKIKDFVFLTDGTITVQNYDTAGTTLAGTATEIKDLTALKTALK</sequence>
<dbReference type="AlphaFoldDB" id="O31367"/>
<dbReference type="Pfam" id="PF00820">
    <property type="entry name" value="Lipoprotein_1"/>
    <property type="match status" value="1"/>
</dbReference>
<name>O31367_BORGR</name>
<gene>
    <name evidence="8" type="primary">ospB</name>
</gene>
<evidence type="ECO:0000256" key="1">
    <source>
        <dbReference type="ARBA" id="ARBA00004459"/>
    </source>
</evidence>
<protein>
    <submittedName>
        <fullName evidence="8">Outer surface protein B</fullName>
    </submittedName>
</protein>
<keyword evidence="3" id="KW-0472">Membrane</keyword>
<evidence type="ECO:0000313" key="8">
    <source>
        <dbReference type="EMBL" id="AAB81568.1"/>
    </source>
</evidence>
<comment type="subcellular location">
    <subcellularLocation>
        <location evidence="1">Cell outer membrane</location>
        <topology evidence="1">Lipid-anchor</topology>
    </subcellularLocation>
</comment>
<feature type="region of interest" description="Disordered" evidence="7">
    <location>
        <begin position="137"/>
        <end position="159"/>
    </location>
</feature>
<dbReference type="InterPro" id="IPR023322">
    <property type="entry name" value="OM_lipoprot_dom_sf"/>
</dbReference>
<dbReference type="PRINTS" id="PR00968">
    <property type="entry name" value="OUTRSURFACE"/>
</dbReference>
<reference evidence="8" key="1">
    <citation type="journal article" date="1997" name="FEMS Microbiol. Lett.">
        <title>Characterization of Borrelia garinii isolated from Lyme disease patients in Hokkaido, Japan, by sequence analysis of OspA and OspB genes.</title>
        <authorList>
            <person name="Wang J."/>
            <person name="Masuzawa T."/>
            <person name="Yanagihara Y."/>
        </authorList>
    </citation>
    <scope>NUCLEOTIDE SEQUENCE</scope>
    <source>
        <strain evidence="8">JEM1</strain>
    </source>
</reference>
<dbReference type="Gene3D" id="2.40.128.160">
    <property type="entry name" value="C1 set domains (antibody constant domain-like)"/>
    <property type="match status" value="1"/>
</dbReference>
<proteinExistence type="predicted"/>
<dbReference type="EMBL" id="U93705">
    <property type="protein sequence ID" value="AAB81568.1"/>
    <property type="molecule type" value="Genomic_DNA"/>
</dbReference>